<reference evidence="2 3" key="1">
    <citation type="submission" date="2016-04" db="EMBL/GenBank/DDBJ databases">
        <title>Draft genome sequence of freshwater magnetotactic bacteria Magnetospirillum marisnigri SP-1 and Magnetospirillum moscoviense BB-1.</title>
        <authorList>
            <person name="Koziaeva V."/>
            <person name="Dziuba M.V."/>
            <person name="Ivanov T.M."/>
            <person name="Kuznetsov B."/>
            <person name="Grouzdev D.S."/>
        </authorList>
    </citation>
    <scope>NUCLEOTIDE SEQUENCE [LARGE SCALE GENOMIC DNA]</scope>
    <source>
        <strain evidence="2 3">BB-1</strain>
    </source>
</reference>
<dbReference type="STRING" id="1437059.A6A05_04260"/>
<dbReference type="InterPro" id="IPR018445">
    <property type="entry name" value="Put_Phosphate_transp_reg"/>
</dbReference>
<accession>A0A178MC20</accession>
<evidence type="ECO:0000256" key="1">
    <source>
        <dbReference type="ARBA" id="ARBA00008591"/>
    </source>
</evidence>
<dbReference type="AlphaFoldDB" id="A0A178MC20"/>
<comment type="similarity">
    <text evidence="1">Belongs to the UPF0111 family.</text>
</comment>
<proteinExistence type="inferred from homology"/>
<evidence type="ECO:0000313" key="3">
    <source>
        <dbReference type="Proteomes" id="UP000078543"/>
    </source>
</evidence>
<dbReference type="InterPro" id="IPR052912">
    <property type="entry name" value="UPF0111_domain"/>
</dbReference>
<comment type="caution">
    <text evidence="2">The sequence shown here is derived from an EMBL/GenBank/DDBJ whole genome shotgun (WGS) entry which is preliminary data.</text>
</comment>
<dbReference type="EMBL" id="LWQU01000185">
    <property type="protein sequence ID" value="OAN45404.1"/>
    <property type="molecule type" value="Genomic_DNA"/>
</dbReference>
<gene>
    <name evidence="2" type="ORF">A6A05_04260</name>
</gene>
<dbReference type="OrthoDB" id="9797568at2"/>
<name>A0A178MC20_9PROT</name>
<dbReference type="InterPro" id="IPR038078">
    <property type="entry name" value="PhoU-like_sf"/>
</dbReference>
<dbReference type="RefSeq" id="WP_068504219.1">
    <property type="nucleotide sequence ID" value="NZ_LWQU01000185.1"/>
</dbReference>
<dbReference type="Gene3D" id="1.20.58.220">
    <property type="entry name" value="Phosphate transport system protein phou homolog 2, domain 2"/>
    <property type="match status" value="1"/>
</dbReference>
<keyword evidence="3" id="KW-1185">Reference proteome</keyword>
<evidence type="ECO:0000313" key="2">
    <source>
        <dbReference type="EMBL" id="OAN45404.1"/>
    </source>
</evidence>
<dbReference type="Proteomes" id="UP000078543">
    <property type="component" value="Unassembled WGS sequence"/>
</dbReference>
<organism evidence="2 3">
    <name type="scientific">Magnetospirillum moscoviense</name>
    <dbReference type="NCBI Taxonomy" id="1437059"/>
    <lineage>
        <taxon>Bacteria</taxon>
        <taxon>Pseudomonadati</taxon>
        <taxon>Pseudomonadota</taxon>
        <taxon>Alphaproteobacteria</taxon>
        <taxon>Rhodospirillales</taxon>
        <taxon>Rhodospirillaceae</taxon>
        <taxon>Magnetospirillum</taxon>
    </lineage>
</organism>
<dbReference type="PANTHER" id="PTHR37298:SF1">
    <property type="entry name" value="UPF0111 PROTEIN YKAA"/>
    <property type="match status" value="1"/>
</dbReference>
<dbReference type="PANTHER" id="PTHR37298">
    <property type="entry name" value="UPF0111 PROTEIN YKAA"/>
    <property type="match status" value="1"/>
</dbReference>
<sequence>MTDKPDSLIRRLFDRVFPKAPDFFSLLSEQCVQVGHTANLLVEFMETDDPRVGEQIRADEHQADTIKVRNIHILNEAFSTPIDREDIYRSITDLDEIVNYCKSTVNEMAALGVTPDAHLHEMAVQLREGVGALINGYSKLASNPAAAAHDADLARKSERKVEKIYRKALADLFQGEDYISMFKRREIYRHVANAADRMAHCANTLHDIVVKMA</sequence>
<protein>
    <submittedName>
        <fullName evidence="2">Phosphate transport regulator</fullName>
    </submittedName>
</protein>
<dbReference type="Pfam" id="PF01865">
    <property type="entry name" value="PhoU_div"/>
    <property type="match status" value="1"/>
</dbReference>